<proteinExistence type="predicted"/>
<evidence type="ECO:0000313" key="1">
    <source>
        <dbReference type="EMBL" id="KAJ1142632.1"/>
    </source>
</evidence>
<dbReference type="AlphaFoldDB" id="A0AAV7QQ52"/>
<name>A0AAV7QQ52_PLEWA</name>
<reference evidence="1" key="1">
    <citation type="journal article" date="2022" name="bioRxiv">
        <title>Sequencing and chromosome-scale assembly of the giantPleurodeles waltlgenome.</title>
        <authorList>
            <person name="Brown T."/>
            <person name="Elewa A."/>
            <person name="Iarovenko S."/>
            <person name="Subramanian E."/>
            <person name="Araus A.J."/>
            <person name="Petzold A."/>
            <person name="Susuki M."/>
            <person name="Suzuki K.-i.T."/>
            <person name="Hayashi T."/>
            <person name="Toyoda A."/>
            <person name="Oliveira C."/>
            <person name="Osipova E."/>
            <person name="Leigh N.D."/>
            <person name="Simon A."/>
            <person name="Yun M.H."/>
        </authorList>
    </citation>
    <scope>NUCLEOTIDE SEQUENCE</scope>
    <source>
        <strain evidence="1">20211129_DDA</strain>
        <tissue evidence="1">Liver</tissue>
    </source>
</reference>
<dbReference type="EMBL" id="JANPWB010000010">
    <property type="protein sequence ID" value="KAJ1142632.1"/>
    <property type="molecule type" value="Genomic_DNA"/>
</dbReference>
<keyword evidence="2" id="KW-1185">Reference proteome</keyword>
<sequence length="123" mass="13486">MHETLNKILGAIEDSKLSLQRDIGKDSAELSLLNADHHKFSDKVTVIETSVADQQPSHQALKLQVLQLADRVNRLEHLAKDAEGRSQRNNICIVGLLEGMEGTSMGNSWCPGSTPLWTQTASP</sequence>
<gene>
    <name evidence="1" type="ORF">NDU88_008945</name>
</gene>
<accession>A0AAV7QQ52</accession>
<evidence type="ECO:0000313" key="2">
    <source>
        <dbReference type="Proteomes" id="UP001066276"/>
    </source>
</evidence>
<comment type="caution">
    <text evidence="1">The sequence shown here is derived from an EMBL/GenBank/DDBJ whole genome shotgun (WGS) entry which is preliminary data.</text>
</comment>
<dbReference type="Proteomes" id="UP001066276">
    <property type="component" value="Chromosome 6"/>
</dbReference>
<protein>
    <submittedName>
        <fullName evidence="1">Uncharacterized protein</fullName>
    </submittedName>
</protein>
<organism evidence="1 2">
    <name type="scientific">Pleurodeles waltl</name>
    <name type="common">Iberian ribbed newt</name>
    <dbReference type="NCBI Taxonomy" id="8319"/>
    <lineage>
        <taxon>Eukaryota</taxon>
        <taxon>Metazoa</taxon>
        <taxon>Chordata</taxon>
        <taxon>Craniata</taxon>
        <taxon>Vertebrata</taxon>
        <taxon>Euteleostomi</taxon>
        <taxon>Amphibia</taxon>
        <taxon>Batrachia</taxon>
        <taxon>Caudata</taxon>
        <taxon>Salamandroidea</taxon>
        <taxon>Salamandridae</taxon>
        <taxon>Pleurodelinae</taxon>
        <taxon>Pleurodeles</taxon>
    </lineage>
</organism>